<reference evidence="1 2" key="2">
    <citation type="journal article" date="2010" name="Stand. Genomic Sci.">
        <title>Complete genome sequence of Chitinophaga pinensis type strain (UQM 2034).</title>
        <authorList>
            <person name="Glavina Del Rio T."/>
            <person name="Abt B."/>
            <person name="Spring S."/>
            <person name="Lapidus A."/>
            <person name="Nolan M."/>
            <person name="Tice H."/>
            <person name="Copeland A."/>
            <person name="Cheng J.F."/>
            <person name="Chen F."/>
            <person name="Bruce D."/>
            <person name="Goodwin L."/>
            <person name="Pitluck S."/>
            <person name="Ivanova N."/>
            <person name="Mavromatis K."/>
            <person name="Mikhailova N."/>
            <person name="Pati A."/>
            <person name="Chen A."/>
            <person name="Palaniappan K."/>
            <person name="Land M."/>
            <person name="Hauser L."/>
            <person name="Chang Y.J."/>
            <person name="Jeffries C.D."/>
            <person name="Chain P."/>
            <person name="Saunders E."/>
            <person name="Detter J.C."/>
            <person name="Brettin T."/>
            <person name="Rohde M."/>
            <person name="Goker M."/>
            <person name="Bristow J."/>
            <person name="Eisen J.A."/>
            <person name="Markowitz V."/>
            <person name="Hugenholtz P."/>
            <person name="Kyrpides N.C."/>
            <person name="Klenk H.P."/>
            <person name="Lucas S."/>
        </authorList>
    </citation>
    <scope>NUCLEOTIDE SEQUENCE [LARGE SCALE GENOMIC DNA]</scope>
    <source>
        <strain evidence="2">ATCC 43595 / DSM 2588 / LMG 13176 / NBRC 15968 / NCIMB 11800 / UQM 2034</strain>
    </source>
</reference>
<evidence type="ECO:0000313" key="1">
    <source>
        <dbReference type="EMBL" id="ACU57789.1"/>
    </source>
</evidence>
<dbReference type="KEGG" id="cpi:Cpin_0290"/>
<name>A0A979FZ45_CHIPD</name>
<dbReference type="OrthoDB" id="666143at2"/>
<sequence>MSRQQAQLIEALRSLGMEKATIIPAQVEKSDKAKGTIDVITFDDLKIPNVRLRSVIEEDGKGLLTFPAEKTSVLIARINKSDNYVVVSIQEPEMIKCKVGEKYLELDKDGLEVSAGDDTLKKCLDDLLDEIITIYAPMNKAAFTAIKDRLAKLLK</sequence>
<reference evidence="2" key="1">
    <citation type="submission" date="2009-08" db="EMBL/GenBank/DDBJ databases">
        <title>The complete genome of Chitinophaga pinensis DSM 2588.</title>
        <authorList>
            <consortium name="US DOE Joint Genome Institute (JGI-PGF)"/>
            <person name="Lucas S."/>
            <person name="Copeland A."/>
            <person name="Lapidus A."/>
            <person name="Glavina del Rio T."/>
            <person name="Dalin E."/>
            <person name="Tice H."/>
            <person name="Bruce D."/>
            <person name="Goodwin L."/>
            <person name="Pitluck S."/>
            <person name="Kyrpides N."/>
            <person name="Mavromatis K."/>
            <person name="Ivanova N."/>
            <person name="Mikhailova N."/>
            <person name="Sims D."/>
            <person name="Meinche L."/>
            <person name="Brettin T."/>
            <person name="Detter J.C."/>
            <person name="Han C."/>
            <person name="Larimer F."/>
            <person name="Land M."/>
            <person name="Hauser L."/>
            <person name="Markowitz V."/>
            <person name="Cheng J.-F."/>
            <person name="Hugenholtz P."/>
            <person name="Woyke T."/>
            <person name="Wu D."/>
            <person name="Spring S."/>
            <person name="Klenk H.-P."/>
            <person name="Eisen J.A."/>
        </authorList>
    </citation>
    <scope>NUCLEOTIDE SEQUENCE [LARGE SCALE GENOMIC DNA]</scope>
    <source>
        <strain evidence="2">ATCC 43595 / DSM 2588 / LMG 13176 / NBRC 15968 / NCIMB 11800 / UQM 2034</strain>
    </source>
</reference>
<dbReference type="Proteomes" id="UP000002215">
    <property type="component" value="Chromosome"/>
</dbReference>
<dbReference type="AlphaFoldDB" id="A0A979FZ45"/>
<evidence type="ECO:0000313" key="2">
    <source>
        <dbReference type="Proteomes" id="UP000002215"/>
    </source>
</evidence>
<proteinExistence type="predicted"/>
<dbReference type="EMBL" id="CP001699">
    <property type="protein sequence ID" value="ACU57789.1"/>
    <property type="molecule type" value="Genomic_DNA"/>
</dbReference>
<protein>
    <submittedName>
        <fullName evidence="1">Uncharacterized protein</fullName>
    </submittedName>
</protein>
<organism evidence="1 2">
    <name type="scientific">Chitinophaga pinensis (strain ATCC 43595 / DSM 2588 / LMG 13176 / NBRC 15968 / NCIMB 11800 / UQM 2034)</name>
    <dbReference type="NCBI Taxonomy" id="485918"/>
    <lineage>
        <taxon>Bacteria</taxon>
        <taxon>Pseudomonadati</taxon>
        <taxon>Bacteroidota</taxon>
        <taxon>Chitinophagia</taxon>
        <taxon>Chitinophagales</taxon>
        <taxon>Chitinophagaceae</taxon>
        <taxon>Chitinophaga</taxon>
    </lineage>
</organism>
<gene>
    <name evidence="1" type="ordered locus">Cpin_0290</name>
</gene>
<accession>A0A979FZ45</accession>
<dbReference type="RefSeq" id="WP_012787965.1">
    <property type="nucleotide sequence ID" value="NC_013132.1"/>
</dbReference>